<reference evidence="2 3" key="1">
    <citation type="journal article" date="2011" name="J. Bacteriol.">
        <title>Genome sequence of Haloplasma contractile, an unusual contractile bacterium from a deep-sea anoxic brine lake.</title>
        <authorList>
            <person name="Antunes A."/>
            <person name="Alam I."/>
            <person name="El Dorry H."/>
            <person name="Siam R."/>
            <person name="Robertson A."/>
            <person name="Bajic V.B."/>
            <person name="Stingl U."/>
        </authorList>
    </citation>
    <scope>NUCLEOTIDE SEQUENCE [LARGE SCALE GENOMIC DNA]</scope>
    <source>
        <strain evidence="2 3">SSD-17B</strain>
    </source>
</reference>
<reference evidence="2 3" key="2">
    <citation type="journal article" date="2013" name="PLoS ONE">
        <title>INDIGO - INtegrated Data Warehouse of MIcrobial GenOmes with Examples from the Red Sea Extremophiles.</title>
        <authorList>
            <person name="Alam I."/>
            <person name="Antunes A."/>
            <person name="Kamau A.A."/>
            <person name="Ba Alawi W."/>
            <person name="Kalkatawi M."/>
            <person name="Stingl U."/>
            <person name="Bajic V.B."/>
        </authorList>
    </citation>
    <scope>NUCLEOTIDE SEQUENCE [LARGE SCALE GENOMIC DNA]</scope>
    <source>
        <strain evidence="2 3">SSD-17B</strain>
    </source>
</reference>
<evidence type="ECO:0000313" key="3">
    <source>
        <dbReference type="Proteomes" id="UP000005707"/>
    </source>
</evidence>
<accession>U2EDX8</accession>
<keyword evidence="1" id="KW-1133">Transmembrane helix</keyword>
<organism evidence="2 3">
    <name type="scientific">Haloplasma contractile SSD-17B</name>
    <dbReference type="NCBI Taxonomy" id="1033810"/>
    <lineage>
        <taxon>Bacteria</taxon>
        <taxon>Bacillati</taxon>
        <taxon>Mycoplasmatota</taxon>
        <taxon>Mollicutes</taxon>
        <taxon>Haloplasmatales</taxon>
        <taxon>Haloplasmataceae</taxon>
        <taxon>Haloplasma</taxon>
    </lineage>
</organism>
<proteinExistence type="predicted"/>
<dbReference type="InParanoid" id="U2EDX8"/>
<protein>
    <submittedName>
        <fullName evidence="2">Uncharacterized protein</fullName>
    </submittedName>
</protein>
<dbReference type="eggNOG" id="ENOG502ZQ96">
    <property type="taxonomic scope" value="Bacteria"/>
</dbReference>
<evidence type="ECO:0000256" key="1">
    <source>
        <dbReference type="SAM" id="Phobius"/>
    </source>
</evidence>
<evidence type="ECO:0000313" key="2">
    <source>
        <dbReference type="EMBL" id="ERJ13198.1"/>
    </source>
</evidence>
<keyword evidence="1" id="KW-0472">Membrane</keyword>
<dbReference type="STRING" id="1033810.HLPCO_000817"/>
<gene>
    <name evidence="2" type="ORF">HLPCO_000817</name>
</gene>
<feature type="transmembrane region" description="Helical" evidence="1">
    <location>
        <begin position="5"/>
        <end position="25"/>
    </location>
</feature>
<keyword evidence="1" id="KW-0812">Transmembrane</keyword>
<dbReference type="Proteomes" id="UP000005707">
    <property type="component" value="Unassembled WGS sequence"/>
</dbReference>
<comment type="caution">
    <text evidence="2">The sequence shown here is derived from an EMBL/GenBank/DDBJ whole genome shotgun (WGS) entry which is preliminary data.</text>
</comment>
<keyword evidence="3" id="KW-1185">Reference proteome</keyword>
<name>U2EDX8_9MOLU</name>
<feature type="transmembrane region" description="Helical" evidence="1">
    <location>
        <begin position="37"/>
        <end position="60"/>
    </location>
</feature>
<dbReference type="AlphaFoldDB" id="U2EDX8"/>
<dbReference type="RefSeq" id="WP_008826792.1">
    <property type="nucleotide sequence ID" value="NZ_AFNU02000002.1"/>
</dbReference>
<sequence>MKKRLIISIMLTILEIFFLSSAIYARNLPKYNQVAFIIKHISVFAFLAIILIVSILFIRFLIIKQLLRVNKTINQSYKKWFTLIVMGAGLYVVSITQLNYIKANETPKLVDCTYYDQYGHKLYESTLPLSCPNVNVNKKSDEFLSLSFNETVEGVRDSYYINDYQIASSTDSELKAEVDVKIKVEYDELTKSNIKNYEINWLLKVEIKKHQGETVYGYKSVKKVVNNTYLENQFMSNQINYLHEEIVSSKAELEAISHYDFTNERYKRDRLKVSYEDAEYHDLLASINMEYIDLNHSKEIVNWGMGEFGKLSDNLHKEMTAEQFTFYIDRGKYFEKDEDHKYFGIRRYNNGYNGLSLDVALSESNRVHNGYQVYNELFIIGSTTSDKWLTRTRTGWNRNSDEFYMFNRYSQLFSTDVHLEVDLYPRDLWVITERDFLYTVEHYNDETKYNTLSNGEKINQNLTRLYTDDPSEYYQIPYLDYETMFIDTPEKPNIIFERNPIIFIFD</sequence>
<feature type="transmembrane region" description="Helical" evidence="1">
    <location>
        <begin position="80"/>
        <end position="100"/>
    </location>
</feature>
<dbReference type="EMBL" id="AFNU02000002">
    <property type="protein sequence ID" value="ERJ13198.1"/>
    <property type="molecule type" value="Genomic_DNA"/>
</dbReference>